<evidence type="ECO:0000259" key="5">
    <source>
        <dbReference type="PROSITE" id="PS50041"/>
    </source>
</evidence>
<dbReference type="PROSITE" id="PS01209">
    <property type="entry name" value="LDLRA_1"/>
    <property type="match status" value="1"/>
</dbReference>
<keyword evidence="2" id="KW-0325">Glycoprotein</keyword>
<dbReference type="Gene3D" id="3.10.100.10">
    <property type="entry name" value="Mannose-Binding Protein A, subunit A"/>
    <property type="match status" value="1"/>
</dbReference>
<dbReference type="SUPFAM" id="SSF57424">
    <property type="entry name" value="LDL receptor-like module"/>
    <property type="match status" value="1"/>
</dbReference>
<dbReference type="SUPFAM" id="SSF49899">
    <property type="entry name" value="Concanavalin A-like lectins/glucanases"/>
    <property type="match status" value="1"/>
</dbReference>
<evidence type="ECO:0000256" key="3">
    <source>
        <dbReference type="PROSITE-ProRule" id="PRU00124"/>
    </source>
</evidence>
<feature type="chain" id="PRO_5018780881" description="C-type lectin domain-containing protein" evidence="4">
    <location>
        <begin position="18"/>
        <end position="552"/>
    </location>
</feature>
<feature type="domain" description="C-type lectin" evidence="5">
    <location>
        <begin position="245"/>
        <end position="345"/>
    </location>
</feature>
<reference evidence="6 7" key="1">
    <citation type="submission" date="2018-04" db="EMBL/GenBank/DDBJ databases">
        <authorList>
            <person name="Zhang X."/>
            <person name="Yuan J."/>
            <person name="Li F."/>
            <person name="Xiang J."/>
        </authorList>
    </citation>
    <scope>NUCLEOTIDE SEQUENCE [LARGE SCALE GENOMIC DNA]</scope>
    <source>
        <tissue evidence="6">Muscle</tissue>
    </source>
</reference>
<dbReference type="CDD" id="cd00112">
    <property type="entry name" value="LDLa"/>
    <property type="match status" value="1"/>
</dbReference>
<dbReference type="InterPro" id="IPR016187">
    <property type="entry name" value="CTDL_fold"/>
</dbReference>
<dbReference type="InterPro" id="IPR002172">
    <property type="entry name" value="LDrepeatLR_classA_rpt"/>
</dbReference>
<dbReference type="CDD" id="cd00037">
    <property type="entry name" value="CLECT"/>
    <property type="match status" value="1"/>
</dbReference>
<dbReference type="Pfam" id="PF00059">
    <property type="entry name" value="Lectin_C"/>
    <property type="match status" value="1"/>
</dbReference>
<dbReference type="SMART" id="SM00192">
    <property type="entry name" value="LDLa"/>
    <property type="match status" value="1"/>
</dbReference>
<feature type="disulfide bond" evidence="3">
    <location>
        <begin position="450"/>
        <end position="468"/>
    </location>
</feature>
<name>A0A3R7PQ80_PENVA</name>
<dbReference type="Gene3D" id="4.10.400.10">
    <property type="entry name" value="Low-density Lipoprotein Receptor"/>
    <property type="match status" value="1"/>
</dbReference>
<dbReference type="InterPro" id="IPR023415">
    <property type="entry name" value="LDLR_class-A_CS"/>
</dbReference>
<organism evidence="6 7">
    <name type="scientific">Penaeus vannamei</name>
    <name type="common">Whiteleg shrimp</name>
    <name type="synonym">Litopenaeus vannamei</name>
    <dbReference type="NCBI Taxonomy" id="6689"/>
    <lineage>
        <taxon>Eukaryota</taxon>
        <taxon>Metazoa</taxon>
        <taxon>Ecdysozoa</taxon>
        <taxon>Arthropoda</taxon>
        <taxon>Crustacea</taxon>
        <taxon>Multicrustacea</taxon>
        <taxon>Malacostraca</taxon>
        <taxon>Eumalacostraca</taxon>
        <taxon>Eucarida</taxon>
        <taxon>Decapoda</taxon>
        <taxon>Dendrobranchiata</taxon>
        <taxon>Penaeoidea</taxon>
        <taxon>Penaeidae</taxon>
        <taxon>Penaeus</taxon>
    </lineage>
</organism>
<comment type="caution">
    <text evidence="6">The sequence shown here is derived from an EMBL/GenBank/DDBJ whole genome shotgun (WGS) entry which is preliminary data.</text>
</comment>
<dbReference type="FunFam" id="4.10.400.10:FF:000065">
    <property type="entry name" value="Transmembrane protease serine 7"/>
    <property type="match status" value="1"/>
</dbReference>
<dbReference type="AlphaFoldDB" id="A0A3R7PQ80"/>
<dbReference type="PROSITE" id="PS50041">
    <property type="entry name" value="C_TYPE_LECTIN_2"/>
    <property type="match status" value="1"/>
</dbReference>
<dbReference type="SUPFAM" id="SSF56436">
    <property type="entry name" value="C-type lectin-like"/>
    <property type="match status" value="1"/>
</dbReference>
<dbReference type="Gene3D" id="2.60.120.200">
    <property type="match status" value="1"/>
</dbReference>
<dbReference type="PROSITE" id="PS50068">
    <property type="entry name" value="LDLRA_2"/>
    <property type="match status" value="1"/>
</dbReference>
<evidence type="ECO:0000256" key="1">
    <source>
        <dbReference type="ARBA" id="ARBA00023157"/>
    </source>
</evidence>
<dbReference type="InterPro" id="IPR013320">
    <property type="entry name" value="ConA-like_dom_sf"/>
</dbReference>
<proteinExistence type="predicted"/>
<keyword evidence="7" id="KW-1185">Reference proteome</keyword>
<feature type="disulfide bond" evidence="3">
    <location>
        <begin position="462"/>
        <end position="477"/>
    </location>
</feature>
<accession>A0A3R7PQ80</accession>
<dbReference type="EMBL" id="QCYY01002003">
    <property type="protein sequence ID" value="ROT73701.1"/>
    <property type="molecule type" value="Genomic_DNA"/>
</dbReference>
<evidence type="ECO:0000256" key="2">
    <source>
        <dbReference type="ARBA" id="ARBA00023180"/>
    </source>
</evidence>
<dbReference type="InterPro" id="IPR016186">
    <property type="entry name" value="C-type_lectin-like/link_sf"/>
</dbReference>
<evidence type="ECO:0000313" key="6">
    <source>
        <dbReference type="EMBL" id="ROT73701.1"/>
    </source>
</evidence>
<keyword evidence="4" id="KW-0732">Signal</keyword>
<keyword evidence="1 3" id="KW-1015">Disulfide bond</keyword>
<dbReference type="InterPro" id="IPR001304">
    <property type="entry name" value="C-type_lectin-like"/>
</dbReference>
<dbReference type="Pfam" id="PF00057">
    <property type="entry name" value="Ldl_recept_a"/>
    <property type="match status" value="1"/>
</dbReference>
<feature type="disulfide bond" evidence="3">
    <location>
        <begin position="443"/>
        <end position="455"/>
    </location>
</feature>
<sequence length="552" mass="62165">MLSLKIIACFAAIAASGVKVLNVESNLDQLTPGLLPGAGDGAGAVLQRPRFPHSSDYTACLRFQFARLQRVNILLRVSTNGTRPLLQLDINVEKLRVVAAYQYRYLYLERWLQTRRWYSACLMYRRANQTVAGVVDGRIVAETNVVEVTTTPATAITFGFIEPNIHPAISFIGNITQFNIWSRILSEDELSDQASCRSSALGDFVSWEEEWSVQNAIQYDLDLSDLCPKEAPLGFQIFPVMGHQEGTHVCEALGGTLTVPNSMAEVQHMYLSTQRRRKNCKLIWIGVTDEGEEGVWRKERSGTLAPDLPWAFDEPNGQLYENCGGIDFEGVIDDNCNAKRCPLCTVADNVAMVLRGSCEEHTHNMNLMMFLKNDGMVFEGYGDYRIILTNGTWIWLDAVHNTTIGQMILSRYNYPLGRQRWKLHQPVCGQQAGQVRQLLITMCQDGQYTCDDGTCIPHSKRCDMKYDCFDSSDEAECELIRLPPEYKTSVAPRPISNGTQGEGTKMLQILANISLENLRVDTSEMLLETSFNLSLTWYETRAVYVNLKTQVR</sequence>
<protein>
    <recommendedName>
        <fullName evidence="5">C-type lectin domain-containing protein</fullName>
    </recommendedName>
</protein>
<gene>
    <name evidence="6" type="ORF">C7M84_007864</name>
</gene>
<dbReference type="OrthoDB" id="6347073at2759"/>
<dbReference type="Proteomes" id="UP000283509">
    <property type="component" value="Unassembled WGS sequence"/>
</dbReference>
<evidence type="ECO:0000313" key="7">
    <source>
        <dbReference type="Proteomes" id="UP000283509"/>
    </source>
</evidence>
<feature type="signal peptide" evidence="4">
    <location>
        <begin position="1"/>
        <end position="17"/>
    </location>
</feature>
<reference evidence="6 7" key="2">
    <citation type="submission" date="2019-01" db="EMBL/GenBank/DDBJ databases">
        <title>The decoding of complex shrimp genome reveals the adaptation for benthos swimmer, frequently molting mechanism and breeding impact on genome.</title>
        <authorList>
            <person name="Sun Y."/>
            <person name="Gao Y."/>
            <person name="Yu Y."/>
        </authorList>
    </citation>
    <scope>NUCLEOTIDE SEQUENCE [LARGE SCALE GENOMIC DNA]</scope>
    <source>
        <tissue evidence="6">Muscle</tissue>
    </source>
</reference>
<dbReference type="InterPro" id="IPR036055">
    <property type="entry name" value="LDL_receptor-like_sf"/>
</dbReference>
<evidence type="ECO:0000256" key="4">
    <source>
        <dbReference type="SAM" id="SignalP"/>
    </source>
</evidence>